<evidence type="ECO:0000259" key="1">
    <source>
        <dbReference type="Pfam" id="PF00535"/>
    </source>
</evidence>
<sequence length="548" mass="60419">MAKGGARLMCPLISPIKSGFQPTDECTIMGDGKGVTVITVALNAARDLPLTIESVLAQDHEDIQYVVLDGCSWDGTSDVLNRYRDLIDVVAIEPDAGIYSAMNKAAYLAGRDYVMFLNAGDQFYRHDAVSRMMLAARLTSDIVYGNHVYVSGNLELFNKSKPFEIIADDLARGNIARHWHPFIPGHQATFTRTSLLRSLPYDTALQICADHDFLFRAFEAGALMQYVDETVAHYHGGGFSARRGELCRTEWADVYRRYTDYPEAVDRLLFPEKGFRSLQTRRTGVFVSGFHPEMPASHPDMADNVRWLVGNGGTLLAPPLETDGLEISGSNDFDNQLVQFLHDDQPLAVQEIPKGVFTVEVAFDTPLKPDSFLTLLPTVFDRVDGVPGSDVALAIGRFRFIHSGQARVPTLRAGTKIRFDEAHAADFADLLGLGWSHPEPNHTWSTGPRSDLRMRIADNIDAIVIKVSHNPHVQNGPQRLGVLLNGTAIIQAELPPTGHAELRIERSSDAWQAGQINTLTFKPSEVASPPDDPRLLGICLSAISFEPC</sequence>
<dbReference type="PANTHER" id="PTHR43685:SF11">
    <property type="entry name" value="GLYCOSYLTRANSFERASE TAGX-RELATED"/>
    <property type="match status" value="1"/>
</dbReference>
<evidence type="ECO:0000313" key="3">
    <source>
        <dbReference type="Proteomes" id="UP000322077"/>
    </source>
</evidence>
<dbReference type="InterPro" id="IPR029044">
    <property type="entry name" value="Nucleotide-diphossugar_trans"/>
</dbReference>
<dbReference type="AlphaFoldDB" id="A0A5D9C8A0"/>
<comment type="caution">
    <text evidence="2">The sequence shown here is derived from an EMBL/GenBank/DDBJ whole genome shotgun (WGS) entry which is preliminary data.</text>
</comment>
<name>A0A5D9C8A0_9SPHN</name>
<dbReference type="Gene3D" id="3.90.550.10">
    <property type="entry name" value="Spore Coat Polysaccharide Biosynthesis Protein SpsA, Chain A"/>
    <property type="match status" value="1"/>
</dbReference>
<keyword evidence="2" id="KW-0808">Transferase</keyword>
<evidence type="ECO:0000313" key="2">
    <source>
        <dbReference type="EMBL" id="TZG27949.1"/>
    </source>
</evidence>
<dbReference type="Proteomes" id="UP000322077">
    <property type="component" value="Unassembled WGS sequence"/>
</dbReference>
<organism evidence="2 3">
    <name type="scientific">Sphingomonas montanisoli</name>
    <dbReference type="NCBI Taxonomy" id="2606412"/>
    <lineage>
        <taxon>Bacteria</taxon>
        <taxon>Pseudomonadati</taxon>
        <taxon>Pseudomonadota</taxon>
        <taxon>Alphaproteobacteria</taxon>
        <taxon>Sphingomonadales</taxon>
        <taxon>Sphingomonadaceae</taxon>
        <taxon>Sphingomonas</taxon>
    </lineage>
</organism>
<proteinExistence type="predicted"/>
<dbReference type="SUPFAM" id="SSF53448">
    <property type="entry name" value="Nucleotide-diphospho-sugar transferases"/>
    <property type="match status" value="1"/>
</dbReference>
<dbReference type="Pfam" id="PF00535">
    <property type="entry name" value="Glycos_transf_2"/>
    <property type="match status" value="1"/>
</dbReference>
<protein>
    <submittedName>
        <fullName evidence="2">Glycosyltransferase</fullName>
    </submittedName>
</protein>
<feature type="domain" description="Glycosyltransferase 2-like" evidence="1">
    <location>
        <begin position="36"/>
        <end position="194"/>
    </location>
</feature>
<keyword evidence="3" id="KW-1185">Reference proteome</keyword>
<dbReference type="InterPro" id="IPR001173">
    <property type="entry name" value="Glyco_trans_2-like"/>
</dbReference>
<dbReference type="InterPro" id="IPR050834">
    <property type="entry name" value="Glycosyltransf_2"/>
</dbReference>
<reference evidence="2 3" key="1">
    <citation type="submission" date="2019-08" db="EMBL/GenBank/DDBJ databases">
        <authorList>
            <person name="Wang G."/>
            <person name="Xu Z."/>
        </authorList>
    </citation>
    <scope>NUCLEOTIDE SEQUENCE [LARGE SCALE GENOMIC DNA]</scope>
    <source>
        <strain evidence="2 3">ZX</strain>
    </source>
</reference>
<dbReference type="CDD" id="cd06433">
    <property type="entry name" value="GT_2_WfgS_like"/>
    <property type="match status" value="1"/>
</dbReference>
<dbReference type="EMBL" id="VTOU01000002">
    <property type="protein sequence ID" value="TZG27949.1"/>
    <property type="molecule type" value="Genomic_DNA"/>
</dbReference>
<dbReference type="PANTHER" id="PTHR43685">
    <property type="entry name" value="GLYCOSYLTRANSFERASE"/>
    <property type="match status" value="1"/>
</dbReference>
<gene>
    <name evidence="2" type="ORF">FYJ91_10435</name>
</gene>
<dbReference type="GO" id="GO:0016740">
    <property type="term" value="F:transferase activity"/>
    <property type="evidence" value="ECO:0007669"/>
    <property type="project" value="UniProtKB-KW"/>
</dbReference>
<accession>A0A5D9C8A0</accession>